<name>A0AAP2CI88_9BACT</name>
<dbReference type="Gene3D" id="3.30.300.30">
    <property type="match status" value="1"/>
</dbReference>
<evidence type="ECO:0000259" key="2">
    <source>
        <dbReference type="Pfam" id="PF00501"/>
    </source>
</evidence>
<comment type="similarity">
    <text evidence="1">Belongs to the ATP-dependent AMP-binding enzyme family.</text>
</comment>
<comment type="caution">
    <text evidence="3">The sequence shown here is derived from an EMBL/GenBank/DDBJ whole genome shotgun (WGS) entry which is preliminary data.</text>
</comment>
<organism evidence="3 4">
    <name type="scientific">Litoribacter ruber</name>
    <dbReference type="NCBI Taxonomy" id="702568"/>
    <lineage>
        <taxon>Bacteria</taxon>
        <taxon>Pseudomonadati</taxon>
        <taxon>Bacteroidota</taxon>
        <taxon>Cytophagia</taxon>
        <taxon>Cytophagales</taxon>
        <taxon>Cyclobacteriaceae</taxon>
        <taxon>Litoribacter</taxon>
    </lineage>
</organism>
<dbReference type="Gene3D" id="3.40.50.12780">
    <property type="entry name" value="N-terminal domain of ligase-like"/>
    <property type="match status" value="1"/>
</dbReference>
<dbReference type="InterPro" id="IPR045851">
    <property type="entry name" value="AMP-bd_C_sf"/>
</dbReference>
<proteinExistence type="inferred from homology"/>
<reference evidence="3 4" key="1">
    <citation type="submission" date="2021-05" db="EMBL/GenBank/DDBJ databases">
        <authorList>
            <person name="Zhang Z.D."/>
            <person name="Osman G."/>
        </authorList>
    </citation>
    <scope>NUCLEOTIDE SEQUENCE [LARGE SCALE GENOMIC DNA]</scope>
    <source>
        <strain evidence="3 4">KCTC 32217</strain>
    </source>
</reference>
<dbReference type="SUPFAM" id="SSF56801">
    <property type="entry name" value="Acetyl-CoA synthetase-like"/>
    <property type="match status" value="1"/>
</dbReference>
<evidence type="ECO:0000256" key="1">
    <source>
        <dbReference type="ARBA" id="ARBA00006432"/>
    </source>
</evidence>
<evidence type="ECO:0000313" key="3">
    <source>
        <dbReference type="EMBL" id="MBS9523065.1"/>
    </source>
</evidence>
<evidence type="ECO:0000313" key="4">
    <source>
        <dbReference type="Proteomes" id="UP001319104"/>
    </source>
</evidence>
<dbReference type="RefSeq" id="WP_213943932.1">
    <property type="nucleotide sequence ID" value="NZ_JAHCMY010000001.1"/>
</dbReference>
<dbReference type="EMBL" id="JAHCMY010000001">
    <property type="protein sequence ID" value="MBS9523065.1"/>
    <property type="molecule type" value="Genomic_DNA"/>
</dbReference>
<accession>A0AAP2CI88</accession>
<dbReference type="AlphaFoldDB" id="A0AAP2CI88"/>
<dbReference type="PANTHER" id="PTHR43201:SF8">
    <property type="entry name" value="ACYL-COA SYNTHETASE FAMILY MEMBER 3"/>
    <property type="match status" value="1"/>
</dbReference>
<feature type="domain" description="AMP-dependent synthetase/ligase" evidence="2">
    <location>
        <begin position="49"/>
        <end position="196"/>
    </location>
</feature>
<dbReference type="GO" id="GO:0006631">
    <property type="term" value="P:fatty acid metabolic process"/>
    <property type="evidence" value="ECO:0007669"/>
    <property type="project" value="TreeGrafter"/>
</dbReference>
<keyword evidence="4" id="KW-1185">Reference proteome</keyword>
<sequence length="358" mass="39522">MGSLIINGEKIPFTDIATGSYKSTDPYFQQSLDFCKAWLLGKETFELQTSGSTGKPKTIIVARIQMEASAKGTGQFFNIQKGASLLCCLNTEMIAGKMMLVRGMEWDADVMLLKPIANPLAEIGEARFDFSAMVPLQLENVINNADTSSKLSDITYLIIGGAPMSEILRKRASAYPNSIYQTFGMTETVSHVALAKVGLQQSPVYKALPGVKFGQTEDRRLVISSPMGRENRLETNDIVQLISDEEFIWIGRADFAINSGGVKIHPEEIENQILPVLEKTFPGKNYFIFGLPDDTLGQKVCLLIENGQVGENQARDLQMQIQALVSKYAVPKAFFFLEPFTVTASGKINRRATIERLA</sequence>
<dbReference type="InterPro" id="IPR000873">
    <property type="entry name" value="AMP-dep_synth/lig_dom"/>
</dbReference>
<gene>
    <name evidence="3" type="ORF">KI659_03455</name>
</gene>
<protein>
    <submittedName>
        <fullName evidence="3">AMP-binding protein</fullName>
    </submittedName>
</protein>
<dbReference type="GO" id="GO:0031956">
    <property type="term" value="F:medium-chain fatty acid-CoA ligase activity"/>
    <property type="evidence" value="ECO:0007669"/>
    <property type="project" value="TreeGrafter"/>
</dbReference>
<dbReference type="Pfam" id="PF00501">
    <property type="entry name" value="AMP-binding"/>
    <property type="match status" value="1"/>
</dbReference>
<dbReference type="Proteomes" id="UP001319104">
    <property type="component" value="Unassembled WGS sequence"/>
</dbReference>
<dbReference type="InterPro" id="IPR042099">
    <property type="entry name" value="ANL_N_sf"/>
</dbReference>
<dbReference type="PANTHER" id="PTHR43201">
    <property type="entry name" value="ACYL-COA SYNTHETASE"/>
    <property type="match status" value="1"/>
</dbReference>